<feature type="signal peptide" evidence="1">
    <location>
        <begin position="1"/>
        <end position="20"/>
    </location>
</feature>
<dbReference type="RefSeq" id="WP_139114677.1">
    <property type="nucleotide sequence ID" value="NZ_CP023449.1"/>
</dbReference>
<sequence>MRKTICAAMAALSAMSPAYAGCWSAEHASAARIRDLQTYLMVETLRCQAMGFNISTDYNAFVRGNRAAIGAANDRLKAFFVSSAGPVRGQNAYDRFTTSLANAYGADRTSQDSCYEAASTAREATMMANDREGLEMIADRQGLDPVLPGGRCGRGAVAQIAR</sequence>
<feature type="chain" id="PRO_5012562493" description="S-adenosyl-L-homocysteine hydrolase" evidence="1">
    <location>
        <begin position="21"/>
        <end position="162"/>
    </location>
</feature>
<dbReference type="AlphaFoldDB" id="A0A2A4G0T7"/>
<proteinExistence type="predicted"/>
<organism evidence="2 3">
    <name type="scientific">Rhizorhabdus dicambivorans</name>
    <dbReference type="NCBI Taxonomy" id="1850238"/>
    <lineage>
        <taxon>Bacteria</taxon>
        <taxon>Pseudomonadati</taxon>
        <taxon>Pseudomonadota</taxon>
        <taxon>Alphaproteobacteria</taxon>
        <taxon>Sphingomonadales</taxon>
        <taxon>Sphingomonadaceae</taxon>
        <taxon>Rhizorhabdus</taxon>
    </lineage>
</organism>
<name>A0A2A4G0T7_9SPHN</name>
<dbReference type="Proteomes" id="UP000218934">
    <property type="component" value="Unassembled WGS sequence"/>
</dbReference>
<reference evidence="2 3" key="1">
    <citation type="submission" date="2017-09" db="EMBL/GenBank/DDBJ databases">
        <title>The Catabolism of 3,6-Dichlorosalicylic acid is Initiated by the Cytochrome P450 Monooxygenase DsmABC in Rhizorhabdus dicambivorans Ndbn-20.</title>
        <authorList>
            <person name="Na L."/>
        </authorList>
    </citation>
    <scope>NUCLEOTIDE SEQUENCE [LARGE SCALE GENOMIC DNA]</scope>
    <source>
        <strain evidence="2 3">Ndbn-20m</strain>
    </source>
</reference>
<dbReference type="EMBL" id="NWUF01000003">
    <property type="protein sequence ID" value="PCE43619.1"/>
    <property type="molecule type" value="Genomic_DNA"/>
</dbReference>
<evidence type="ECO:0000313" key="3">
    <source>
        <dbReference type="Proteomes" id="UP000218934"/>
    </source>
</evidence>
<evidence type="ECO:0000256" key="1">
    <source>
        <dbReference type="SAM" id="SignalP"/>
    </source>
</evidence>
<keyword evidence="3" id="KW-1185">Reference proteome</keyword>
<accession>A0A2A4G0T7</accession>
<protein>
    <recommendedName>
        <fullName evidence="4">S-adenosyl-L-homocysteine hydrolase</fullName>
    </recommendedName>
</protein>
<evidence type="ECO:0008006" key="4">
    <source>
        <dbReference type="Google" id="ProtNLM"/>
    </source>
</evidence>
<keyword evidence="1" id="KW-0732">Signal</keyword>
<evidence type="ECO:0000313" key="2">
    <source>
        <dbReference type="EMBL" id="PCE43619.1"/>
    </source>
</evidence>
<dbReference type="OrthoDB" id="7473015at2"/>
<comment type="caution">
    <text evidence="2">The sequence shown here is derived from an EMBL/GenBank/DDBJ whole genome shotgun (WGS) entry which is preliminary data.</text>
</comment>
<gene>
    <name evidence="2" type="ORF">COO09_04785</name>
</gene>